<organism evidence="8 9">
    <name type="scientific">Vagococcus humatus</name>
    <dbReference type="NCBI Taxonomy" id="1889241"/>
    <lineage>
        <taxon>Bacteria</taxon>
        <taxon>Bacillati</taxon>
        <taxon>Bacillota</taxon>
        <taxon>Bacilli</taxon>
        <taxon>Lactobacillales</taxon>
        <taxon>Enterococcaceae</taxon>
        <taxon>Vagococcus</taxon>
    </lineage>
</organism>
<comment type="cofactor">
    <cofactor evidence="6">
        <name>FAD</name>
        <dbReference type="ChEBI" id="CHEBI:57692"/>
    </cofactor>
    <text evidence="6">Binds 1 FAD per subunit.</text>
</comment>
<keyword evidence="9" id="KW-1185">Reference proteome</keyword>
<protein>
    <recommendedName>
        <fullName evidence="6">Ferredoxin--NADP reductase</fullName>
        <shortName evidence="6">FNR</shortName>
        <shortName evidence="6">Fd-NADP(+) reductase</shortName>
        <ecNumber evidence="6">1.18.1.2</ecNumber>
    </recommendedName>
</protein>
<dbReference type="GO" id="GO:0004324">
    <property type="term" value="F:ferredoxin-NADP+ reductase activity"/>
    <property type="evidence" value="ECO:0007669"/>
    <property type="project" value="UniProtKB-UniRule"/>
</dbReference>
<feature type="binding site" evidence="6">
    <location>
        <position position="38"/>
    </location>
    <ligand>
        <name>FAD</name>
        <dbReference type="ChEBI" id="CHEBI:57692"/>
    </ligand>
</feature>
<dbReference type="Gene3D" id="3.50.50.60">
    <property type="entry name" value="FAD/NAD(P)-binding domain"/>
    <property type="match status" value="2"/>
</dbReference>
<dbReference type="InterPro" id="IPR022890">
    <property type="entry name" value="Fd--NADP_Rdtase_type_2"/>
</dbReference>
<dbReference type="EMBL" id="PXZH01000005">
    <property type="protein sequence ID" value="RST88801.1"/>
    <property type="molecule type" value="Genomic_DNA"/>
</dbReference>
<comment type="catalytic activity">
    <reaction evidence="6">
        <text>2 reduced [2Fe-2S]-[ferredoxin] + NADP(+) + H(+) = 2 oxidized [2Fe-2S]-[ferredoxin] + NADPH</text>
        <dbReference type="Rhea" id="RHEA:20125"/>
        <dbReference type="Rhea" id="RHEA-COMP:10000"/>
        <dbReference type="Rhea" id="RHEA-COMP:10001"/>
        <dbReference type="ChEBI" id="CHEBI:15378"/>
        <dbReference type="ChEBI" id="CHEBI:33737"/>
        <dbReference type="ChEBI" id="CHEBI:33738"/>
        <dbReference type="ChEBI" id="CHEBI:57783"/>
        <dbReference type="ChEBI" id="CHEBI:58349"/>
        <dbReference type="EC" id="1.18.1.2"/>
    </reaction>
</comment>
<dbReference type="PRINTS" id="PR00368">
    <property type="entry name" value="FADPNR"/>
</dbReference>
<feature type="binding site" evidence="6">
    <location>
        <position position="328"/>
    </location>
    <ligand>
        <name>FAD</name>
        <dbReference type="ChEBI" id="CHEBI:57692"/>
    </ligand>
</feature>
<comment type="caution">
    <text evidence="6">Lacks conserved residue(s) required for the propagation of feature annotation.</text>
</comment>
<evidence type="ECO:0000256" key="5">
    <source>
        <dbReference type="ARBA" id="ARBA00023002"/>
    </source>
</evidence>
<dbReference type="InterPro" id="IPR050097">
    <property type="entry name" value="Ferredoxin-NADP_redctase_2"/>
</dbReference>
<evidence type="ECO:0000256" key="3">
    <source>
        <dbReference type="ARBA" id="ARBA00022827"/>
    </source>
</evidence>
<reference evidence="8 9" key="1">
    <citation type="submission" date="2018-03" db="EMBL/GenBank/DDBJ databases">
        <authorList>
            <person name="Gulvik C.A."/>
        </authorList>
    </citation>
    <scope>NUCLEOTIDE SEQUENCE [LARGE SCALE GENOMIC DNA]</scope>
    <source>
        <strain evidence="8 9">JCM 31581</strain>
    </source>
</reference>
<feature type="binding site" evidence="6">
    <location>
        <position position="125"/>
    </location>
    <ligand>
        <name>FAD</name>
        <dbReference type="ChEBI" id="CHEBI:57692"/>
    </ligand>
</feature>
<dbReference type="Pfam" id="PF07992">
    <property type="entry name" value="Pyr_redox_2"/>
    <property type="match status" value="1"/>
</dbReference>
<feature type="binding site" evidence="6">
    <location>
        <position position="51"/>
    </location>
    <ligand>
        <name>FAD</name>
        <dbReference type="ChEBI" id="CHEBI:57692"/>
    </ligand>
</feature>
<dbReference type="GO" id="GO:0050660">
    <property type="term" value="F:flavin adenine dinucleotide binding"/>
    <property type="evidence" value="ECO:0007669"/>
    <property type="project" value="UniProtKB-UniRule"/>
</dbReference>
<evidence type="ECO:0000259" key="7">
    <source>
        <dbReference type="Pfam" id="PF07992"/>
    </source>
</evidence>
<name>A0A3R9YDL1_9ENTE</name>
<dbReference type="HAMAP" id="MF_01685">
    <property type="entry name" value="FENR2"/>
    <property type="match status" value="1"/>
</dbReference>
<proteinExistence type="inferred from homology"/>
<evidence type="ECO:0000313" key="8">
    <source>
        <dbReference type="EMBL" id="RST88801.1"/>
    </source>
</evidence>
<gene>
    <name evidence="8" type="ORF">C7P63_08235</name>
</gene>
<dbReference type="GO" id="GO:0050661">
    <property type="term" value="F:NADP binding"/>
    <property type="evidence" value="ECO:0007669"/>
    <property type="project" value="UniProtKB-UniRule"/>
</dbReference>
<dbReference type="Proteomes" id="UP000277864">
    <property type="component" value="Unassembled WGS sequence"/>
</dbReference>
<dbReference type="SUPFAM" id="SSF51905">
    <property type="entry name" value="FAD/NAD(P)-binding domain"/>
    <property type="match status" value="1"/>
</dbReference>
<comment type="caution">
    <text evidence="8">The sequence shown here is derived from an EMBL/GenBank/DDBJ whole genome shotgun (WGS) entry which is preliminary data.</text>
</comment>
<sequence>MTIDEKEIYDITIIGAGPVGLFTAFYAGMRQAKTKLIDSLPQLGGQLSMLYPDKHIYDIAGFPKIKASTLVTQLTEQAMQFEPTICLEETLTQLTPLSSDLLKIETNQGVHYTKSIIITTGNGAFQPRKLSIPDLDSCENVSLFYFVRDLSLFKDKNVVIAGGGDSAIDWALELEPLAKSVTLTHRRPNFRALEHNVLKLNNSSVILQTPFVINSVIHEARQITELELYNPKEDLTEIIPADMLLVNYGFISSHDYLANLGLDLDNHLIKVKADMSTNIPGVYAAGDVCTYPGKVKLIATGLGEAPTAVNNALHFIQPELRVQPMHSTSLFSNSDKKKNL</sequence>
<keyword evidence="5 6" id="KW-0560">Oxidoreductase</keyword>
<dbReference type="InterPro" id="IPR023753">
    <property type="entry name" value="FAD/NAD-binding_dom"/>
</dbReference>
<accession>A0A3R9YDL1</accession>
<comment type="subunit">
    <text evidence="1 6">Homodimer.</text>
</comment>
<dbReference type="InterPro" id="IPR036188">
    <property type="entry name" value="FAD/NAD-bd_sf"/>
</dbReference>
<evidence type="ECO:0000256" key="1">
    <source>
        <dbReference type="ARBA" id="ARBA00011738"/>
    </source>
</evidence>
<comment type="similarity">
    <text evidence="6">Belongs to the ferredoxin--NADP reductase type 2 family.</text>
</comment>
<dbReference type="PANTHER" id="PTHR48105">
    <property type="entry name" value="THIOREDOXIN REDUCTASE 1-RELATED-RELATED"/>
    <property type="match status" value="1"/>
</dbReference>
<feature type="binding site" evidence="6">
    <location>
        <position position="46"/>
    </location>
    <ligand>
        <name>FAD</name>
        <dbReference type="ChEBI" id="CHEBI:57692"/>
    </ligand>
</feature>
<dbReference type="EC" id="1.18.1.2" evidence="6"/>
<dbReference type="PRINTS" id="PR00469">
    <property type="entry name" value="PNDRDTASEII"/>
</dbReference>
<feature type="binding site" evidence="6">
    <location>
        <position position="287"/>
    </location>
    <ligand>
        <name>FAD</name>
        <dbReference type="ChEBI" id="CHEBI:57692"/>
    </ligand>
</feature>
<evidence type="ECO:0000313" key="9">
    <source>
        <dbReference type="Proteomes" id="UP000277864"/>
    </source>
</evidence>
<evidence type="ECO:0000256" key="4">
    <source>
        <dbReference type="ARBA" id="ARBA00022857"/>
    </source>
</evidence>
<feature type="binding site" evidence="6">
    <location>
        <position position="91"/>
    </location>
    <ligand>
        <name>FAD</name>
        <dbReference type="ChEBI" id="CHEBI:57692"/>
    </ligand>
</feature>
<keyword evidence="3 6" id="KW-0274">FAD</keyword>
<dbReference type="OrthoDB" id="9806179at2"/>
<dbReference type="AlphaFoldDB" id="A0A3R9YDL1"/>
<feature type="domain" description="FAD/NAD(P)-binding" evidence="7">
    <location>
        <begin position="9"/>
        <end position="309"/>
    </location>
</feature>
<dbReference type="RefSeq" id="WP_125943679.1">
    <property type="nucleotide sequence ID" value="NZ_PXZH01000005.1"/>
</dbReference>
<evidence type="ECO:0000256" key="2">
    <source>
        <dbReference type="ARBA" id="ARBA00022630"/>
    </source>
</evidence>
<keyword evidence="2 6" id="KW-0285">Flavoprotein</keyword>
<evidence type="ECO:0000256" key="6">
    <source>
        <dbReference type="HAMAP-Rule" id="MF_01685"/>
    </source>
</evidence>
<keyword evidence="4 6" id="KW-0521">NADP</keyword>